<name>A0A4C1YFD1_EUMVA</name>
<evidence type="ECO:0000313" key="3">
    <source>
        <dbReference type="Proteomes" id="UP000299102"/>
    </source>
</evidence>
<dbReference type="GO" id="GO:0042256">
    <property type="term" value="P:cytosolic ribosome assembly"/>
    <property type="evidence" value="ECO:0007669"/>
    <property type="project" value="TreeGrafter"/>
</dbReference>
<feature type="domain" description="Elongation factor EFG" evidence="1">
    <location>
        <begin position="31"/>
        <end position="100"/>
    </location>
</feature>
<dbReference type="GO" id="GO:0003924">
    <property type="term" value="F:GTPase activity"/>
    <property type="evidence" value="ECO:0007669"/>
    <property type="project" value="TreeGrafter"/>
</dbReference>
<accession>A0A4C1YFD1</accession>
<dbReference type="GO" id="GO:0005829">
    <property type="term" value="C:cytosol"/>
    <property type="evidence" value="ECO:0007669"/>
    <property type="project" value="TreeGrafter"/>
</dbReference>
<proteinExistence type="predicted"/>
<dbReference type="AlphaFoldDB" id="A0A4C1YFD1"/>
<dbReference type="Proteomes" id="UP000299102">
    <property type="component" value="Unassembled WGS sequence"/>
</dbReference>
<protein>
    <submittedName>
        <fullName evidence="2">Elongation factor-like GTPase 1</fullName>
    </submittedName>
</protein>
<dbReference type="GO" id="GO:1990904">
    <property type="term" value="C:ribonucleoprotein complex"/>
    <property type="evidence" value="ECO:0007669"/>
    <property type="project" value="TreeGrafter"/>
</dbReference>
<evidence type="ECO:0000259" key="1">
    <source>
        <dbReference type="Pfam" id="PF00679"/>
    </source>
</evidence>
<dbReference type="GO" id="GO:0003746">
    <property type="term" value="F:translation elongation factor activity"/>
    <property type="evidence" value="ECO:0007669"/>
    <property type="project" value="UniProtKB-KW"/>
</dbReference>
<gene>
    <name evidence="2" type="primary">Efl1</name>
    <name evidence="2" type="ORF">EVAR_46880_1</name>
</gene>
<keyword evidence="3" id="KW-1185">Reference proteome</keyword>
<dbReference type="OrthoDB" id="364892at2759"/>
<keyword evidence="2" id="KW-0251">Elongation factor</keyword>
<dbReference type="InterPro" id="IPR000640">
    <property type="entry name" value="EFG_V-like"/>
</dbReference>
<dbReference type="EMBL" id="BGZK01001185">
    <property type="protein sequence ID" value="GBP73740.1"/>
    <property type="molecule type" value="Genomic_DNA"/>
</dbReference>
<dbReference type="GO" id="GO:0043022">
    <property type="term" value="F:ribosome binding"/>
    <property type="evidence" value="ECO:0007669"/>
    <property type="project" value="TreeGrafter"/>
</dbReference>
<dbReference type="Gene3D" id="3.30.70.240">
    <property type="match status" value="1"/>
</dbReference>
<dbReference type="InterPro" id="IPR035647">
    <property type="entry name" value="EFG_III/V"/>
</dbReference>
<keyword evidence="2" id="KW-0648">Protein biosynthesis</keyword>
<dbReference type="STRING" id="151549.A0A4C1YFD1"/>
<comment type="caution">
    <text evidence="2">The sequence shown here is derived from an EMBL/GenBank/DDBJ whole genome shotgun (WGS) entry which is preliminary data.</text>
</comment>
<dbReference type="SUPFAM" id="SSF54980">
    <property type="entry name" value="EF-G C-terminal domain-like"/>
    <property type="match status" value="1"/>
</dbReference>
<dbReference type="PANTHER" id="PTHR42908:SF3">
    <property type="entry name" value="ELONGATION FACTOR-LIKE GTPASE 1"/>
    <property type="match status" value="1"/>
</dbReference>
<sequence length="156" mass="17535">MSRLYFVDYENFNIEKGPVFKIFATLAACAFAGRVQAAVGRRCGRAVAADLVGGSASFRVRALLPVAESFRFALELRTHTSGLAAPNMIFSHWEVMDIDPNWRPRTAEEYAQWGEKWDGVNRAKAYVEAVRKRKGLASDTQLVQHAEKQRTLSKNK</sequence>
<organism evidence="2 3">
    <name type="scientific">Eumeta variegata</name>
    <name type="common">Bagworm moth</name>
    <name type="synonym">Eumeta japonica</name>
    <dbReference type="NCBI Taxonomy" id="151549"/>
    <lineage>
        <taxon>Eukaryota</taxon>
        <taxon>Metazoa</taxon>
        <taxon>Ecdysozoa</taxon>
        <taxon>Arthropoda</taxon>
        <taxon>Hexapoda</taxon>
        <taxon>Insecta</taxon>
        <taxon>Pterygota</taxon>
        <taxon>Neoptera</taxon>
        <taxon>Endopterygota</taxon>
        <taxon>Lepidoptera</taxon>
        <taxon>Glossata</taxon>
        <taxon>Ditrysia</taxon>
        <taxon>Tineoidea</taxon>
        <taxon>Psychidae</taxon>
        <taxon>Oiketicinae</taxon>
        <taxon>Eumeta</taxon>
    </lineage>
</organism>
<dbReference type="PANTHER" id="PTHR42908">
    <property type="entry name" value="TRANSLATION ELONGATION FACTOR-RELATED"/>
    <property type="match status" value="1"/>
</dbReference>
<evidence type="ECO:0000313" key="2">
    <source>
        <dbReference type="EMBL" id="GBP73740.1"/>
    </source>
</evidence>
<dbReference type="Pfam" id="PF00679">
    <property type="entry name" value="EFG_C"/>
    <property type="match status" value="1"/>
</dbReference>
<reference evidence="2 3" key="1">
    <citation type="journal article" date="2019" name="Commun. Biol.">
        <title>The bagworm genome reveals a unique fibroin gene that provides high tensile strength.</title>
        <authorList>
            <person name="Kono N."/>
            <person name="Nakamura H."/>
            <person name="Ohtoshi R."/>
            <person name="Tomita M."/>
            <person name="Numata K."/>
            <person name="Arakawa K."/>
        </authorList>
    </citation>
    <scope>NUCLEOTIDE SEQUENCE [LARGE SCALE GENOMIC DNA]</scope>
</reference>